<feature type="transmembrane region" description="Helical" evidence="8">
    <location>
        <begin position="215"/>
        <end position="234"/>
    </location>
</feature>
<accession>A0A1F7Z544</accession>
<evidence type="ECO:0000256" key="8">
    <source>
        <dbReference type="SAM" id="Phobius"/>
    </source>
</evidence>
<evidence type="ECO:0000256" key="3">
    <source>
        <dbReference type="ARBA" id="ARBA00022676"/>
    </source>
</evidence>
<dbReference type="AlphaFoldDB" id="A0A1F7Z544"/>
<keyword evidence="2" id="KW-1003">Cell membrane</keyword>
<name>A0A1F7Z544_9BACT</name>
<dbReference type="GO" id="GO:0005886">
    <property type="term" value="C:plasma membrane"/>
    <property type="evidence" value="ECO:0007669"/>
    <property type="project" value="UniProtKB-SubCell"/>
</dbReference>
<sequence length="564" mass="65510">MTSKNFKNKALFLLVIFCFTVGIFLRVWKINRVPPELFGDELDVGLQAYSIATTGKDYLGNKLPVMFHSFSEYRLPMQLYFDVPFVKLFGLNEIGVRSPSVFMGFLSLIFIYLLAKEIFTKRLALITTVFLMISPWHFNFSRQANDAGILLPFLLAGTWLFIKGLKNYKYLFASVVTFALSIYSYTIATAFTPLYFLSLVIIFRKELQKYPFTKLFWIGIVGLLLIFPYINFTLKGISTQRFSYISSISEDKLMEEIVAKRRWSKSFLTRALYNKITVGTEIVFKNYSRSMSFNFLFTEGDPNMRQGIEGFGQFYHYDAVLIFLGLIYSFWNIRKGSKNTKFYLLIFLWLLFSPLPSALTKDGGYHASRLILMLPPLILLSALGFQSLIKSATKIKMKALFGVFIIFMLLDFTRFVHRYFTIWPKEGWRFWQTGFKETLAFVKSQDNKYQRIFLNNTYEPMLPRFLFWYGYDMDLFQKQFVKDVPTENIYPGFNGFKLGDKYYFGEILKPVEGLANNDNLIIASGEKDITNPAIFDNGGLELLEVVSSPTKIPIFYVFTTKQTP</sequence>
<evidence type="ECO:0000256" key="2">
    <source>
        <dbReference type="ARBA" id="ARBA00022475"/>
    </source>
</evidence>
<keyword evidence="5 8" id="KW-0812">Transmembrane</keyword>
<evidence type="ECO:0000313" key="11">
    <source>
        <dbReference type="Proteomes" id="UP000177169"/>
    </source>
</evidence>
<gene>
    <name evidence="10" type="ORF">A3D01_02800</name>
</gene>
<feature type="transmembrane region" description="Helical" evidence="8">
    <location>
        <begin position="371"/>
        <end position="389"/>
    </location>
</feature>
<dbReference type="PANTHER" id="PTHR33908">
    <property type="entry name" value="MANNOSYLTRANSFERASE YKCB-RELATED"/>
    <property type="match status" value="1"/>
</dbReference>
<feature type="transmembrane region" description="Helical" evidence="8">
    <location>
        <begin position="343"/>
        <end position="359"/>
    </location>
</feature>
<evidence type="ECO:0000256" key="4">
    <source>
        <dbReference type="ARBA" id="ARBA00022679"/>
    </source>
</evidence>
<dbReference type="InterPro" id="IPR050297">
    <property type="entry name" value="LipidA_mod_glycosyltrf_83"/>
</dbReference>
<keyword evidence="3" id="KW-0328">Glycosyltransferase</keyword>
<evidence type="ECO:0000256" key="7">
    <source>
        <dbReference type="ARBA" id="ARBA00023136"/>
    </source>
</evidence>
<dbReference type="GO" id="GO:0010041">
    <property type="term" value="P:response to iron(III) ion"/>
    <property type="evidence" value="ECO:0007669"/>
    <property type="project" value="TreeGrafter"/>
</dbReference>
<keyword evidence="4" id="KW-0808">Transferase</keyword>
<feature type="transmembrane region" description="Helical" evidence="8">
    <location>
        <begin position="94"/>
        <end position="115"/>
    </location>
</feature>
<comment type="subcellular location">
    <subcellularLocation>
        <location evidence="1">Cell membrane</location>
        <topology evidence="1">Multi-pass membrane protein</topology>
    </subcellularLocation>
</comment>
<feature type="transmembrane region" description="Helical" evidence="8">
    <location>
        <begin position="12"/>
        <end position="28"/>
    </location>
</feature>
<evidence type="ECO:0000256" key="5">
    <source>
        <dbReference type="ARBA" id="ARBA00022692"/>
    </source>
</evidence>
<proteinExistence type="predicted"/>
<reference evidence="10 11" key="1">
    <citation type="journal article" date="2016" name="Nat. Commun.">
        <title>Thousands of microbial genomes shed light on interconnected biogeochemical processes in an aquifer system.</title>
        <authorList>
            <person name="Anantharaman K."/>
            <person name="Brown C.T."/>
            <person name="Hug L.A."/>
            <person name="Sharon I."/>
            <person name="Castelle C.J."/>
            <person name="Probst A.J."/>
            <person name="Thomas B.C."/>
            <person name="Singh A."/>
            <person name="Wilkins M.J."/>
            <person name="Karaoz U."/>
            <person name="Brodie E.L."/>
            <person name="Williams K.H."/>
            <person name="Hubbard S.S."/>
            <person name="Banfield J.F."/>
        </authorList>
    </citation>
    <scope>NUCLEOTIDE SEQUENCE [LARGE SCALE GENOMIC DNA]</scope>
</reference>
<dbReference type="PANTHER" id="PTHR33908:SF3">
    <property type="entry name" value="UNDECAPRENYL PHOSPHATE-ALPHA-4-AMINO-4-DEOXY-L-ARABINOSE ARABINOSYL TRANSFERASE"/>
    <property type="match status" value="1"/>
</dbReference>
<feature type="domain" description="Glycosyltransferase RgtA/B/C/D-like" evidence="9">
    <location>
        <begin position="76"/>
        <end position="229"/>
    </location>
</feature>
<feature type="transmembrane region" description="Helical" evidence="8">
    <location>
        <begin position="144"/>
        <end position="162"/>
    </location>
</feature>
<dbReference type="Proteomes" id="UP000177169">
    <property type="component" value="Unassembled WGS sequence"/>
</dbReference>
<evidence type="ECO:0000259" key="9">
    <source>
        <dbReference type="Pfam" id="PF13231"/>
    </source>
</evidence>
<dbReference type="EMBL" id="MGGR01000013">
    <property type="protein sequence ID" value="OGM33875.1"/>
    <property type="molecule type" value="Genomic_DNA"/>
</dbReference>
<keyword evidence="6 8" id="KW-1133">Transmembrane helix</keyword>
<dbReference type="GO" id="GO:0009103">
    <property type="term" value="P:lipopolysaccharide biosynthetic process"/>
    <property type="evidence" value="ECO:0007669"/>
    <property type="project" value="UniProtKB-ARBA"/>
</dbReference>
<organism evidence="10 11">
    <name type="scientific">Candidatus Woesebacteria bacterium RIFCSPHIGHO2_02_FULL_39_13</name>
    <dbReference type="NCBI Taxonomy" id="1802505"/>
    <lineage>
        <taxon>Bacteria</taxon>
        <taxon>Candidatus Woeseibacteriota</taxon>
    </lineage>
</organism>
<feature type="transmembrane region" description="Helical" evidence="8">
    <location>
        <begin position="182"/>
        <end position="203"/>
    </location>
</feature>
<dbReference type="InterPro" id="IPR038731">
    <property type="entry name" value="RgtA/B/C-like"/>
</dbReference>
<feature type="transmembrane region" description="Helical" evidence="8">
    <location>
        <begin position="314"/>
        <end position="331"/>
    </location>
</feature>
<comment type="caution">
    <text evidence="10">The sequence shown here is derived from an EMBL/GenBank/DDBJ whole genome shotgun (WGS) entry which is preliminary data.</text>
</comment>
<feature type="transmembrane region" description="Helical" evidence="8">
    <location>
        <begin position="395"/>
        <end position="416"/>
    </location>
</feature>
<keyword evidence="7 8" id="KW-0472">Membrane</keyword>
<feature type="transmembrane region" description="Helical" evidence="8">
    <location>
        <begin position="122"/>
        <end position="138"/>
    </location>
</feature>
<evidence type="ECO:0000256" key="1">
    <source>
        <dbReference type="ARBA" id="ARBA00004651"/>
    </source>
</evidence>
<dbReference type="GO" id="GO:0016763">
    <property type="term" value="F:pentosyltransferase activity"/>
    <property type="evidence" value="ECO:0007669"/>
    <property type="project" value="TreeGrafter"/>
</dbReference>
<evidence type="ECO:0000313" key="10">
    <source>
        <dbReference type="EMBL" id="OGM33875.1"/>
    </source>
</evidence>
<dbReference type="STRING" id="1802505.A3D01_02800"/>
<protein>
    <recommendedName>
        <fullName evidence="9">Glycosyltransferase RgtA/B/C/D-like domain-containing protein</fullName>
    </recommendedName>
</protein>
<dbReference type="Pfam" id="PF13231">
    <property type="entry name" value="PMT_2"/>
    <property type="match status" value="1"/>
</dbReference>
<evidence type="ECO:0000256" key="6">
    <source>
        <dbReference type="ARBA" id="ARBA00022989"/>
    </source>
</evidence>